<reference evidence="2" key="1">
    <citation type="submission" date="2023-10" db="EMBL/GenBank/DDBJ databases">
        <authorList>
            <person name="Hackl T."/>
        </authorList>
    </citation>
    <scope>NUCLEOTIDE SEQUENCE</scope>
</reference>
<evidence type="ECO:0000256" key="1">
    <source>
        <dbReference type="SAM" id="MobiDB-lite"/>
    </source>
</evidence>
<feature type="region of interest" description="Disordered" evidence="1">
    <location>
        <begin position="165"/>
        <end position="211"/>
    </location>
</feature>
<sequence>MGVEEWMRSSIEMFFREHPSPTQQDLDEHAKAIVQASSVRPVGMQGACSYTVIAGTDTIVSFRIPESPLGGRLDKLAHVIHGDVVPLATFHGVIDYSERIRIEKRFWDVFWDATKIKTVEEQEKIKYLVEQAAKLGLLLVSAFKFDEDRNHGWTDSLLKDEKVSFSGVSESPETEPIKQAGDAQAKRAEIFQKKEAENVQGKEAEDSQGKE</sequence>
<proteinExistence type="predicted"/>
<feature type="compositionally biased region" description="Basic and acidic residues" evidence="1">
    <location>
        <begin position="184"/>
        <end position="211"/>
    </location>
</feature>
<name>A0AAI8VHA8_9PEZI</name>
<protein>
    <submittedName>
        <fullName evidence="2">Uu.00g122810.m01.CDS01</fullName>
    </submittedName>
</protein>
<organism evidence="2 3">
    <name type="scientific">Anthostomella pinea</name>
    <dbReference type="NCBI Taxonomy" id="933095"/>
    <lineage>
        <taxon>Eukaryota</taxon>
        <taxon>Fungi</taxon>
        <taxon>Dikarya</taxon>
        <taxon>Ascomycota</taxon>
        <taxon>Pezizomycotina</taxon>
        <taxon>Sordariomycetes</taxon>
        <taxon>Xylariomycetidae</taxon>
        <taxon>Xylariales</taxon>
        <taxon>Xylariaceae</taxon>
        <taxon>Anthostomella</taxon>
    </lineage>
</organism>
<evidence type="ECO:0000313" key="2">
    <source>
        <dbReference type="EMBL" id="CAJ2504887.1"/>
    </source>
</evidence>
<evidence type="ECO:0000313" key="3">
    <source>
        <dbReference type="Proteomes" id="UP001295740"/>
    </source>
</evidence>
<dbReference type="EMBL" id="CAUWAG010000007">
    <property type="protein sequence ID" value="CAJ2504887.1"/>
    <property type="molecule type" value="Genomic_DNA"/>
</dbReference>
<keyword evidence="3" id="KW-1185">Reference proteome</keyword>
<dbReference type="Proteomes" id="UP001295740">
    <property type="component" value="Unassembled WGS sequence"/>
</dbReference>
<comment type="caution">
    <text evidence="2">The sequence shown here is derived from an EMBL/GenBank/DDBJ whole genome shotgun (WGS) entry which is preliminary data.</text>
</comment>
<gene>
    <name evidence="2" type="ORF">KHLLAP_LOCUS5355</name>
</gene>
<dbReference type="AlphaFoldDB" id="A0AAI8VHA8"/>
<accession>A0AAI8VHA8</accession>